<dbReference type="RefSeq" id="WP_027851515.1">
    <property type="nucleotide sequence ID" value="NZ_BSOR01000029.1"/>
</dbReference>
<gene>
    <name evidence="1" type="ORF">GCM10007878_17300</name>
</gene>
<protein>
    <recommendedName>
        <fullName evidence="3">Preprotein translocase subunit YajC</fullName>
    </recommendedName>
</protein>
<accession>A0ABQ5ZXY4</accession>
<keyword evidence="2" id="KW-1185">Reference proteome</keyword>
<evidence type="ECO:0000313" key="2">
    <source>
        <dbReference type="Proteomes" id="UP001156682"/>
    </source>
</evidence>
<evidence type="ECO:0000313" key="1">
    <source>
        <dbReference type="EMBL" id="GLR64292.1"/>
    </source>
</evidence>
<evidence type="ECO:0008006" key="3">
    <source>
        <dbReference type="Google" id="ProtNLM"/>
    </source>
</evidence>
<reference evidence="2" key="1">
    <citation type="journal article" date="2019" name="Int. J. Syst. Evol. Microbiol.">
        <title>The Global Catalogue of Microorganisms (GCM) 10K type strain sequencing project: providing services to taxonomists for standard genome sequencing and annotation.</title>
        <authorList>
            <consortium name="The Broad Institute Genomics Platform"/>
            <consortium name="The Broad Institute Genome Sequencing Center for Infectious Disease"/>
            <person name="Wu L."/>
            <person name="Ma J."/>
        </authorList>
    </citation>
    <scope>NUCLEOTIDE SEQUENCE [LARGE SCALE GENOMIC DNA]</scope>
    <source>
        <strain evidence="2">NBRC 100033</strain>
    </source>
</reference>
<name>A0ABQ5ZXY4_9GAMM</name>
<organism evidence="1 2">
    <name type="scientific">Marinospirillum insulare</name>
    <dbReference type="NCBI Taxonomy" id="217169"/>
    <lineage>
        <taxon>Bacteria</taxon>
        <taxon>Pseudomonadati</taxon>
        <taxon>Pseudomonadota</taxon>
        <taxon>Gammaproteobacteria</taxon>
        <taxon>Oceanospirillales</taxon>
        <taxon>Oceanospirillaceae</taxon>
        <taxon>Marinospirillum</taxon>
    </lineage>
</organism>
<sequence>MSGFWWVLLIVVLILFPMSMLKPTARQKEQIRLREKARELGIRVDLVPHRVNDEIKLEGAGYRWLRPADAPALAGYFCLLKKEEGRDRGDLVFPDWQLASGKLNFLSLQQQASLADWLTLLPKDAFAVELGSATLVLWWREREVQLDLDTLNASALHFLNLNQ</sequence>
<comment type="caution">
    <text evidence="1">The sequence shown here is derived from an EMBL/GenBank/DDBJ whole genome shotgun (WGS) entry which is preliminary data.</text>
</comment>
<dbReference type="Proteomes" id="UP001156682">
    <property type="component" value="Unassembled WGS sequence"/>
</dbReference>
<dbReference type="EMBL" id="BSOR01000029">
    <property type="protein sequence ID" value="GLR64292.1"/>
    <property type="molecule type" value="Genomic_DNA"/>
</dbReference>
<proteinExistence type="predicted"/>